<dbReference type="GO" id="GO:0008251">
    <property type="term" value="F:tRNA-specific adenosine deaminase activity"/>
    <property type="evidence" value="ECO:0007669"/>
    <property type="project" value="TreeGrafter"/>
</dbReference>
<dbReference type="InterPro" id="IPR002466">
    <property type="entry name" value="A_deamin"/>
</dbReference>
<feature type="non-terminal residue" evidence="5">
    <location>
        <position position="1"/>
    </location>
</feature>
<comment type="caution">
    <text evidence="5">The sequence shown here is derived from an EMBL/GenBank/DDBJ whole genome shotgun (WGS) entry which is preliminary data.</text>
</comment>
<dbReference type="SMART" id="SM00552">
    <property type="entry name" value="ADEAMc"/>
    <property type="match status" value="1"/>
</dbReference>
<keyword evidence="2" id="KW-1133">Transmembrane helix</keyword>
<dbReference type="AlphaFoldDB" id="A0A7K9ARJ5"/>
<sequence length="473" mass="52906">IKGDNIGTYFAFCAVVDGVCYKTGLGQNKKESKSNAAKLALVELLGLECAEAMDSEKSGKYSSNTYLKLEELCLKVVCAKALILIFCWVLLFHLEGRPLIYQNLSQTLKGVFNSLTAKYPEYQSCGSSLAAFIIEKGKSTLHEVVALGTGECNYSQCFHLRGRVLHDSHAIVTARRSLLRYFYRHLLLFYNEKPTRTEKSIFCTVPDSKLLTLKQNVNIFLYMNRLPKGSAVLKSQLHLNPQSVSAYEANEELSLHVAVEGKIYLTVCCPPKVVRVNSMSASDKLTKWEVVGIQGALLSHFIQPVYINTILIGDGNCKNTRGLEITVKQRIDDALSSKLPMLYLVNRSHTYLVNAAHPVQMDTQQRSLSLNWSLSDTSLEVVDGLSGKTTESSPFKSGASMASRLCKAAMFSRFRLLAKEAKQNDLLQVDTYHEAKIRSESYQEAKNLLKSYLEQRNFGSWILKSPCIEQFSV</sequence>
<proteinExistence type="predicted"/>
<dbReference type="PROSITE" id="PS50137">
    <property type="entry name" value="DS_RBD"/>
    <property type="match status" value="1"/>
</dbReference>
<evidence type="ECO:0000313" key="5">
    <source>
        <dbReference type="EMBL" id="NXG30037.1"/>
    </source>
</evidence>
<dbReference type="GO" id="GO:0005730">
    <property type="term" value="C:nucleolus"/>
    <property type="evidence" value="ECO:0007669"/>
    <property type="project" value="TreeGrafter"/>
</dbReference>
<reference evidence="5 6" key="1">
    <citation type="submission" date="2019-09" db="EMBL/GenBank/DDBJ databases">
        <title>Bird 10,000 Genomes (B10K) Project - Family phase.</title>
        <authorList>
            <person name="Zhang G."/>
        </authorList>
    </citation>
    <scope>NUCLEOTIDE SEQUENCE [LARGE SCALE GENOMIC DNA]</scope>
    <source>
        <strain evidence="5">B10K-LSUMZ-23963</strain>
        <tissue evidence="5">Muscle</tissue>
    </source>
</reference>
<evidence type="ECO:0000259" key="4">
    <source>
        <dbReference type="PROSITE" id="PS50141"/>
    </source>
</evidence>
<dbReference type="GO" id="GO:0003726">
    <property type="term" value="F:double-stranded RNA adenosine deaminase activity"/>
    <property type="evidence" value="ECO:0007669"/>
    <property type="project" value="TreeGrafter"/>
</dbReference>
<accession>A0A7K9ARJ5</accession>
<evidence type="ECO:0000256" key="2">
    <source>
        <dbReference type="SAM" id="Phobius"/>
    </source>
</evidence>
<dbReference type="GO" id="GO:0005737">
    <property type="term" value="C:cytoplasm"/>
    <property type="evidence" value="ECO:0007669"/>
    <property type="project" value="TreeGrafter"/>
</dbReference>
<dbReference type="Proteomes" id="UP000543287">
    <property type="component" value="Unassembled WGS sequence"/>
</dbReference>
<evidence type="ECO:0000259" key="3">
    <source>
        <dbReference type="PROSITE" id="PS50137"/>
    </source>
</evidence>
<keyword evidence="1" id="KW-0694">RNA-binding</keyword>
<feature type="non-terminal residue" evidence="5">
    <location>
        <position position="473"/>
    </location>
</feature>
<dbReference type="EMBL" id="VWZH01000038">
    <property type="protein sequence ID" value="NXG30037.1"/>
    <property type="molecule type" value="Genomic_DNA"/>
</dbReference>
<evidence type="ECO:0000313" key="6">
    <source>
        <dbReference type="Proteomes" id="UP000543287"/>
    </source>
</evidence>
<dbReference type="Gene3D" id="3.30.160.20">
    <property type="match status" value="1"/>
</dbReference>
<protein>
    <submittedName>
        <fullName evidence="5">ADAD1 protein</fullName>
    </submittedName>
</protein>
<feature type="domain" description="A to I editase" evidence="4">
    <location>
        <begin position="146"/>
        <end position="471"/>
    </location>
</feature>
<dbReference type="InterPro" id="IPR014720">
    <property type="entry name" value="dsRBD_dom"/>
</dbReference>
<organism evidence="5 6">
    <name type="scientific">Dromaius novaehollandiae</name>
    <name type="common">Emu</name>
    <dbReference type="NCBI Taxonomy" id="8790"/>
    <lineage>
        <taxon>Eukaryota</taxon>
        <taxon>Metazoa</taxon>
        <taxon>Chordata</taxon>
        <taxon>Craniata</taxon>
        <taxon>Vertebrata</taxon>
        <taxon>Euteleostomi</taxon>
        <taxon>Archelosauria</taxon>
        <taxon>Archosauria</taxon>
        <taxon>Dinosauria</taxon>
        <taxon>Saurischia</taxon>
        <taxon>Theropoda</taxon>
        <taxon>Coelurosauria</taxon>
        <taxon>Aves</taxon>
        <taxon>Palaeognathae</taxon>
        <taxon>Casuariiformes</taxon>
        <taxon>Dromaiidae</taxon>
        <taxon>Dromaius</taxon>
    </lineage>
</organism>
<name>A0A7K9ARJ5_DRONO</name>
<dbReference type="PANTHER" id="PTHR10910:SF103">
    <property type="entry name" value="ADENOSINE DEAMINASE DOMAIN-CONTAINING PROTEIN 1"/>
    <property type="match status" value="1"/>
</dbReference>
<dbReference type="GO" id="GO:0003725">
    <property type="term" value="F:double-stranded RNA binding"/>
    <property type="evidence" value="ECO:0007669"/>
    <property type="project" value="TreeGrafter"/>
</dbReference>
<gene>
    <name evidence="5" type="primary">Adad1</name>
    <name evidence="5" type="ORF">DRONOV_R06057</name>
</gene>
<dbReference type="SUPFAM" id="SSF54768">
    <property type="entry name" value="dsRNA-binding domain-like"/>
    <property type="match status" value="1"/>
</dbReference>
<keyword evidence="2" id="KW-0472">Membrane</keyword>
<evidence type="ECO:0000256" key="1">
    <source>
        <dbReference type="PROSITE-ProRule" id="PRU00266"/>
    </source>
</evidence>
<dbReference type="PROSITE" id="PS50141">
    <property type="entry name" value="A_DEAMIN_EDITASE"/>
    <property type="match status" value="1"/>
</dbReference>
<dbReference type="Pfam" id="PF00035">
    <property type="entry name" value="dsrm"/>
    <property type="match status" value="1"/>
</dbReference>
<dbReference type="PANTHER" id="PTHR10910">
    <property type="entry name" value="EUKARYOTE SPECIFIC DSRNA BINDING PROTEIN"/>
    <property type="match status" value="1"/>
</dbReference>
<feature type="domain" description="DRBM" evidence="3">
    <location>
        <begin position="1"/>
        <end position="46"/>
    </location>
</feature>
<dbReference type="Pfam" id="PF02137">
    <property type="entry name" value="A_deamin"/>
    <property type="match status" value="1"/>
</dbReference>
<keyword evidence="2" id="KW-0812">Transmembrane</keyword>
<dbReference type="GO" id="GO:0006382">
    <property type="term" value="P:adenosine to inosine editing"/>
    <property type="evidence" value="ECO:0007669"/>
    <property type="project" value="TreeGrafter"/>
</dbReference>
<feature type="transmembrane region" description="Helical" evidence="2">
    <location>
        <begin position="72"/>
        <end position="94"/>
    </location>
</feature>
<dbReference type="GO" id="GO:0006396">
    <property type="term" value="P:RNA processing"/>
    <property type="evidence" value="ECO:0007669"/>
    <property type="project" value="InterPro"/>
</dbReference>